<dbReference type="NCBIfam" id="TIGR00726">
    <property type="entry name" value="peptidoglycan editing factor PgeF"/>
    <property type="match status" value="1"/>
</dbReference>
<comment type="catalytic activity">
    <reaction evidence="11">
        <text>S-methyl-5'-thioadenosine + phosphate = 5-(methylsulfanyl)-alpha-D-ribose 1-phosphate + adenine</text>
        <dbReference type="Rhea" id="RHEA:11852"/>
        <dbReference type="ChEBI" id="CHEBI:16708"/>
        <dbReference type="ChEBI" id="CHEBI:17509"/>
        <dbReference type="ChEBI" id="CHEBI:43474"/>
        <dbReference type="ChEBI" id="CHEBI:58533"/>
        <dbReference type="EC" id="2.4.2.28"/>
    </reaction>
    <physiologicalReaction direction="left-to-right" evidence="11">
        <dbReference type="Rhea" id="RHEA:11853"/>
    </physiologicalReaction>
</comment>
<dbReference type="Proteomes" id="UP000031972">
    <property type="component" value="Unassembled WGS sequence"/>
</dbReference>
<dbReference type="Pfam" id="PF02578">
    <property type="entry name" value="Cu-oxidase_4"/>
    <property type="match status" value="1"/>
</dbReference>
<dbReference type="EMBL" id="JXRR01000014">
    <property type="protein sequence ID" value="KIL47638.1"/>
    <property type="molecule type" value="Genomic_DNA"/>
</dbReference>
<dbReference type="GO" id="GO:0005507">
    <property type="term" value="F:copper ion binding"/>
    <property type="evidence" value="ECO:0007669"/>
    <property type="project" value="TreeGrafter"/>
</dbReference>
<dbReference type="PATRIC" id="fig|220754.4.peg.1824"/>
<dbReference type="SUPFAM" id="SSF64438">
    <property type="entry name" value="CNF1/YfiH-like putative cysteine hydrolases"/>
    <property type="match status" value="1"/>
</dbReference>
<accession>A0A0C2VUF4</accession>
<evidence type="ECO:0000313" key="13">
    <source>
        <dbReference type="EMBL" id="KIL47638.1"/>
    </source>
</evidence>
<comment type="cofactor">
    <cofactor evidence="2">
        <name>Zn(2+)</name>
        <dbReference type="ChEBI" id="CHEBI:29105"/>
    </cofactor>
</comment>
<dbReference type="PANTHER" id="PTHR30616">
    <property type="entry name" value="UNCHARACTERIZED PROTEIN YFIH"/>
    <property type="match status" value="1"/>
</dbReference>
<dbReference type="AlphaFoldDB" id="A0A0C2VUF4"/>
<sequence length="271" mass="30171">MTMILESSETFLSIKKWKEQIPGLAAIFSTRNGGSSREGFSSLNTGLHVQDEPFNVITNRNIVGANAKAPLEEWVCAEQIHGSYIKEVDRTYKGRGSTNYQDSIKGSDGLWTCESNVYLSLCFADCVPLYFVEPNSRFIGLAHAGWKGTVQNIAGKMIQKASESGVDASRIQVYIGPSIGKCCYEVDETVADQVKHCLNREDHSSLTKKTNGKYNLDLKMLNKQLLEDSGLKKEQITLASNCTSCEEDLFFSHRRDFGKTGRMSAVIGWRE</sequence>
<dbReference type="GO" id="GO:0017061">
    <property type="term" value="F:S-methyl-5-thioadenosine phosphorylase activity"/>
    <property type="evidence" value="ECO:0007669"/>
    <property type="project" value="UniProtKB-EC"/>
</dbReference>
<evidence type="ECO:0000256" key="11">
    <source>
        <dbReference type="ARBA" id="ARBA00049893"/>
    </source>
</evidence>
<evidence type="ECO:0000256" key="10">
    <source>
        <dbReference type="ARBA" id="ARBA00048968"/>
    </source>
</evidence>
<dbReference type="InterPro" id="IPR003730">
    <property type="entry name" value="Cu_polyphenol_OxRdtase"/>
</dbReference>
<evidence type="ECO:0000256" key="3">
    <source>
        <dbReference type="ARBA" id="ARBA00003215"/>
    </source>
</evidence>
<evidence type="ECO:0000256" key="9">
    <source>
        <dbReference type="ARBA" id="ARBA00047989"/>
    </source>
</evidence>
<keyword evidence="7" id="KW-0378">Hydrolase</keyword>
<dbReference type="PANTHER" id="PTHR30616:SF2">
    <property type="entry name" value="PURINE NUCLEOSIDE PHOSPHORYLASE LACC1"/>
    <property type="match status" value="1"/>
</dbReference>
<dbReference type="GO" id="GO:0016787">
    <property type="term" value="F:hydrolase activity"/>
    <property type="evidence" value="ECO:0007669"/>
    <property type="project" value="UniProtKB-KW"/>
</dbReference>
<evidence type="ECO:0000256" key="12">
    <source>
        <dbReference type="RuleBase" id="RU361274"/>
    </source>
</evidence>
<comment type="function">
    <text evidence="3">Purine nucleoside enzyme that catalyzes the phosphorolysis of adenosine and inosine nucleosides, yielding D-ribose 1-phosphate and the respective free bases, adenine and hypoxanthine. Also catalyzes the phosphorolysis of S-methyl-5'-thioadenosine into adenine and S-methyl-5-thio-alpha-D-ribose 1-phosphate. Also has adenosine deaminase activity.</text>
</comment>
<dbReference type="Gene3D" id="3.60.140.10">
    <property type="entry name" value="CNF1/YfiH-like putative cysteine hydrolases"/>
    <property type="match status" value="1"/>
</dbReference>
<protein>
    <recommendedName>
        <fullName evidence="12">Purine nucleoside phosphorylase</fullName>
    </recommendedName>
</protein>
<keyword evidence="5" id="KW-0808">Transferase</keyword>
<comment type="catalytic activity">
    <reaction evidence="10">
        <text>adenosine + phosphate = alpha-D-ribose 1-phosphate + adenine</text>
        <dbReference type="Rhea" id="RHEA:27642"/>
        <dbReference type="ChEBI" id="CHEBI:16335"/>
        <dbReference type="ChEBI" id="CHEBI:16708"/>
        <dbReference type="ChEBI" id="CHEBI:43474"/>
        <dbReference type="ChEBI" id="CHEBI:57720"/>
        <dbReference type="EC" id="2.4.2.1"/>
    </reaction>
    <physiologicalReaction direction="left-to-right" evidence="10">
        <dbReference type="Rhea" id="RHEA:27643"/>
    </physiologicalReaction>
</comment>
<dbReference type="CDD" id="cd16833">
    <property type="entry name" value="YfiH"/>
    <property type="match status" value="1"/>
</dbReference>
<evidence type="ECO:0000256" key="7">
    <source>
        <dbReference type="ARBA" id="ARBA00022801"/>
    </source>
</evidence>
<evidence type="ECO:0000256" key="2">
    <source>
        <dbReference type="ARBA" id="ARBA00001947"/>
    </source>
</evidence>
<dbReference type="InterPro" id="IPR011324">
    <property type="entry name" value="Cytotoxic_necrot_fac-like_cat"/>
</dbReference>
<evidence type="ECO:0000256" key="8">
    <source>
        <dbReference type="ARBA" id="ARBA00022833"/>
    </source>
</evidence>
<evidence type="ECO:0000256" key="5">
    <source>
        <dbReference type="ARBA" id="ARBA00022679"/>
    </source>
</evidence>
<keyword evidence="8" id="KW-0862">Zinc</keyword>
<proteinExistence type="inferred from homology"/>
<comment type="catalytic activity">
    <reaction evidence="9">
        <text>adenosine + H2O + H(+) = inosine + NH4(+)</text>
        <dbReference type="Rhea" id="RHEA:24408"/>
        <dbReference type="ChEBI" id="CHEBI:15377"/>
        <dbReference type="ChEBI" id="CHEBI:15378"/>
        <dbReference type="ChEBI" id="CHEBI:16335"/>
        <dbReference type="ChEBI" id="CHEBI:17596"/>
        <dbReference type="ChEBI" id="CHEBI:28938"/>
        <dbReference type="EC" id="3.5.4.4"/>
    </reaction>
    <physiologicalReaction direction="left-to-right" evidence="9">
        <dbReference type="Rhea" id="RHEA:24409"/>
    </physiologicalReaction>
</comment>
<reference evidence="13 14" key="1">
    <citation type="submission" date="2015-01" db="EMBL/GenBank/DDBJ databases">
        <title>Jeotgalibacillus campisalis genome sequencing.</title>
        <authorList>
            <person name="Goh K.M."/>
            <person name="Chan K.-G."/>
            <person name="Yaakop A.S."/>
            <person name="Ee R."/>
            <person name="Gan H.M."/>
            <person name="Chan C.S."/>
        </authorList>
    </citation>
    <scope>NUCLEOTIDE SEQUENCE [LARGE SCALE GENOMIC DNA]</scope>
    <source>
        <strain evidence="13 14">SF-57</strain>
    </source>
</reference>
<evidence type="ECO:0000256" key="6">
    <source>
        <dbReference type="ARBA" id="ARBA00022723"/>
    </source>
</evidence>
<evidence type="ECO:0000313" key="14">
    <source>
        <dbReference type="Proteomes" id="UP000031972"/>
    </source>
</evidence>
<comment type="caution">
    <text evidence="13">The sequence shown here is derived from an EMBL/GenBank/DDBJ whole genome shotgun (WGS) entry which is preliminary data.</text>
</comment>
<evidence type="ECO:0000256" key="1">
    <source>
        <dbReference type="ARBA" id="ARBA00000553"/>
    </source>
</evidence>
<gene>
    <name evidence="13" type="ORF">KR50_18050</name>
</gene>
<comment type="similarity">
    <text evidence="4 12">Belongs to the purine nucleoside phosphorylase YfiH/LACC1 family.</text>
</comment>
<name>A0A0C2VUF4_9BACL</name>
<keyword evidence="6" id="KW-0479">Metal-binding</keyword>
<dbReference type="InterPro" id="IPR038371">
    <property type="entry name" value="Cu_polyphenol_OxRdtase_sf"/>
</dbReference>
<comment type="catalytic activity">
    <reaction evidence="1">
        <text>inosine + phosphate = alpha-D-ribose 1-phosphate + hypoxanthine</text>
        <dbReference type="Rhea" id="RHEA:27646"/>
        <dbReference type="ChEBI" id="CHEBI:17368"/>
        <dbReference type="ChEBI" id="CHEBI:17596"/>
        <dbReference type="ChEBI" id="CHEBI:43474"/>
        <dbReference type="ChEBI" id="CHEBI:57720"/>
        <dbReference type="EC" id="2.4.2.1"/>
    </reaction>
    <physiologicalReaction direction="left-to-right" evidence="1">
        <dbReference type="Rhea" id="RHEA:27647"/>
    </physiologicalReaction>
</comment>
<evidence type="ECO:0000256" key="4">
    <source>
        <dbReference type="ARBA" id="ARBA00007353"/>
    </source>
</evidence>
<organism evidence="13 14">
    <name type="scientific">Jeotgalibacillus campisalis</name>
    <dbReference type="NCBI Taxonomy" id="220754"/>
    <lineage>
        <taxon>Bacteria</taxon>
        <taxon>Bacillati</taxon>
        <taxon>Bacillota</taxon>
        <taxon>Bacilli</taxon>
        <taxon>Bacillales</taxon>
        <taxon>Caryophanaceae</taxon>
        <taxon>Jeotgalibacillus</taxon>
    </lineage>
</organism>
<keyword evidence="14" id="KW-1185">Reference proteome</keyword>